<evidence type="ECO:0000313" key="2">
    <source>
        <dbReference type="EMBL" id="KNE68359.1"/>
    </source>
</evidence>
<feature type="compositionally biased region" description="Low complexity" evidence="1">
    <location>
        <begin position="21"/>
        <end position="41"/>
    </location>
</feature>
<name>A0A0L0T182_ALLM3</name>
<keyword evidence="3" id="KW-1185">Reference proteome</keyword>
<feature type="region of interest" description="Disordered" evidence="1">
    <location>
        <begin position="138"/>
        <end position="174"/>
    </location>
</feature>
<feature type="compositionally biased region" description="Low complexity" evidence="1">
    <location>
        <begin position="56"/>
        <end position="84"/>
    </location>
</feature>
<organism evidence="2 3">
    <name type="scientific">Allomyces macrogynus (strain ATCC 38327)</name>
    <name type="common">Allomyces javanicus var. macrogynus</name>
    <dbReference type="NCBI Taxonomy" id="578462"/>
    <lineage>
        <taxon>Eukaryota</taxon>
        <taxon>Fungi</taxon>
        <taxon>Fungi incertae sedis</taxon>
        <taxon>Blastocladiomycota</taxon>
        <taxon>Blastocladiomycetes</taxon>
        <taxon>Blastocladiales</taxon>
        <taxon>Blastocladiaceae</taxon>
        <taxon>Allomyces</taxon>
    </lineage>
</organism>
<feature type="compositionally biased region" description="Low complexity" evidence="1">
    <location>
        <begin position="138"/>
        <end position="159"/>
    </location>
</feature>
<evidence type="ECO:0000313" key="3">
    <source>
        <dbReference type="Proteomes" id="UP000054350"/>
    </source>
</evidence>
<dbReference type="OMA" id="IFRPHAS"/>
<protein>
    <submittedName>
        <fullName evidence="2">Uncharacterized protein</fullName>
    </submittedName>
</protein>
<evidence type="ECO:0000256" key="1">
    <source>
        <dbReference type="SAM" id="MobiDB-lite"/>
    </source>
</evidence>
<feature type="compositionally biased region" description="Acidic residues" evidence="1">
    <location>
        <begin position="329"/>
        <end position="338"/>
    </location>
</feature>
<sequence length="369" mass="38340">MDSDDDDDAARGRGRARRARGSTASRSGSRSSSSSSMYSGSPPRVRRAVDGDDSRAPSAGPASRRSSSATSRTSTMTTSTAVSGSAGLRVHRFNRQYVQQHLRAALAGLTPSPSSASLLSTSSSPAILLSTSGASGTAHARSATAPAGAPGAPAPTAGTVSAGQSRRGTPRMGVRTPSFMVASAPAPPTSSSVRSGATTLDPSANFMAAQLANLYNANQSISPFSREHVHSTFRTMRKTAPHVAHHALPTAATAAATADAEAAEHFVTDHHVVHLHRPGRRGRRPVCRRVFTVDLRPKDPTESEPAQDEDGEGLLESAPASLELGPGEEAWENGEDGDGRDGVMAPMTRATFTIGESESEWEVPAGGWR</sequence>
<dbReference type="EMBL" id="GG745356">
    <property type="protein sequence ID" value="KNE68359.1"/>
    <property type="molecule type" value="Genomic_DNA"/>
</dbReference>
<reference evidence="3" key="2">
    <citation type="submission" date="2009-11" db="EMBL/GenBank/DDBJ databases">
        <title>The Genome Sequence of Allomyces macrogynus strain ATCC 38327.</title>
        <authorList>
            <consortium name="The Broad Institute Genome Sequencing Platform"/>
            <person name="Russ C."/>
            <person name="Cuomo C."/>
            <person name="Shea T."/>
            <person name="Young S.K."/>
            <person name="Zeng Q."/>
            <person name="Koehrsen M."/>
            <person name="Haas B."/>
            <person name="Borodovsky M."/>
            <person name="Guigo R."/>
            <person name="Alvarado L."/>
            <person name="Berlin A."/>
            <person name="Borenstein D."/>
            <person name="Chen Z."/>
            <person name="Engels R."/>
            <person name="Freedman E."/>
            <person name="Gellesch M."/>
            <person name="Goldberg J."/>
            <person name="Griggs A."/>
            <person name="Gujja S."/>
            <person name="Heiman D."/>
            <person name="Hepburn T."/>
            <person name="Howarth C."/>
            <person name="Jen D."/>
            <person name="Larson L."/>
            <person name="Lewis B."/>
            <person name="Mehta T."/>
            <person name="Park D."/>
            <person name="Pearson M."/>
            <person name="Roberts A."/>
            <person name="Saif S."/>
            <person name="Shenoy N."/>
            <person name="Sisk P."/>
            <person name="Stolte C."/>
            <person name="Sykes S."/>
            <person name="Walk T."/>
            <person name="White J."/>
            <person name="Yandava C."/>
            <person name="Burger G."/>
            <person name="Gray M.W."/>
            <person name="Holland P.W.H."/>
            <person name="King N."/>
            <person name="Lang F.B.F."/>
            <person name="Roger A.J."/>
            <person name="Ruiz-Trillo I."/>
            <person name="Lander E."/>
            <person name="Nusbaum C."/>
        </authorList>
    </citation>
    <scope>NUCLEOTIDE SEQUENCE [LARGE SCALE GENOMIC DNA]</scope>
    <source>
        <strain evidence="3">ATCC 38327</strain>
    </source>
</reference>
<accession>A0A0L0T182</accession>
<feature type="region of interest" description="Disordered" evidence="1">
    <location>
        <begin position="322"/>
        <end position="369"/>
    </location>
</feature>
<proteinExistence type="predicted"/>
<reference evidence="2 3" key="1">
    <citation type="submission" date="2009-11" db="EMBL/GenBank/DDBJ databases">
        <title>Annotation of Allomyces macrogynus ATCC 38327.</title>
        <authorList>
            <consortium name="The Broad Institute Genome Sequencing Platform"/>
            <person name="Russ C."/>
            <person name="Cuomo C."/>
            <person name="Burger G."/>
            <person name="Gray M.W."/>
            <person name="Holland P.W.H."/>
            <person name="King N."/>
            <person name="Lang F.B.F."/>
            <person name="Roger A.J."/>
            <person name="Ruiz-Trillo I."/>
            <person name="Young S.K."/>
            <person name="Zeng Q."/>
            <person name="Gargeya S."/>
            <person name="Fitzgerald M."/>
            <person name="Haas B."/>
            <person name="Abouelleil A."/>
            <person name="Alvarado L."/>
            <person name="Arachchi H.M."/>
            <person name="Berlin A."/>
            <person name="Chapman S.B."/>
            <person name="Gearin G."/>
            <person name="Goldberg J."/>
            <person name="Griggs A."/>
            <person name="Gujja S."/>
            <person name="Hansen M."/>
            <person name="Heiman D."/>
            <person name="Howarth C."/>
            <person name="Larimer J."/>
            <person name="Lui A."/>
            <person name="MacDonald P.J.P."/>
            <person name="McCowen C."/>
            <person name="Montmayeur A."/>
            <person name="Murphy C."/>
            <person name="Neiman D."/>
            <person name="Pearson M."/>
            <person name="Priest M."/>
            <person name="Roberts A."/>
            <person name="Saif S."/>
            <person name="Shea T."/>
            <person name="Sisk P."/>
            <person name="Stolte C."/>
            <person name="Sykes S."/>
            <person name="Wortman J."/>
            <person name="Nusbaum C."/>
            <person name="Birren B."/>
        </authorList>
    </citation>
    <scope>NUCLEOTIDE SEQUENCE [LARGE SCALE GENOMIC DNA]</scope>
    <source>
        <strain evidence="2 3">ATCC 38327</strain>
    </source>
</reference>
<dbReference type="VEuPathDB" id="FungiDB:AMAG_19799"/>
<gene>
    <name evidence="2" type="ORF">AMAG_19799</name>
</gene>
<feature type="region of interest" description="Disordered" evidence="1">
    <location>
        <begin position="1"/>
        <end position="84"/>
    </location>
</feature>
<dbReference type="Proteomes" id="UP000054350">
    <property type="component" value="Unassembled WGS sequence"/>
</dbReference>
<dbReference type="AlphaFoldDB" id="A0A0L0T182"/>